<dbReference type="Pfam" id="PF13279">
    <property type="entry name" value="4HBT_2"/>
    <property type="match status" value="1"/>
</dbReference>
<reference evidence="1 2" key="1">
    <citation type="submission" date="2020-08" db="EMBL/GenBank/DDBJ databases">
        <title>Arenibacter gaetbuli sp. nov., isolated from a sand dune.</title>
        <authorList>
            <person name="Park S."/>
            <person name="Yoon J.-H."/>
        </authorList>
    </citation>
    <scope>NUCLEOTIDE SEQUENCE [LARGE SCALE GENOMIC DNA]</scope>
    <source>
        <strain evidence="1 2">BSSL-BM3</strain>
    </source>
</reference>
<evidence type="ECO:0000313" key="2">
    <source>
        <dbReference type="Proteomes" id="UP000618952"/>
    </source>
</evidence>
<dbReference type="EMBL" id="JACLHY010000006">
    <property type="protein sequence ID" value="MBC8767965.1"/>
    <property type="molecule type" value="Genomic_DNA"/>
</dbReference>
<dbReference type="SUPFAM" id="SSF54637">
    <property type="entry name" value="Thioesterase/thiol ester dehydrase-isomerase"/>
    <property type="match status" value="1"/>
</dbReference>
<dbReference type="CDD" id="cd00586">
    <property type="entry name" value="4HBT"/>
    <property type="match status" value="1"/>
</dbReference>
<dbReference type="PANTHER" id="PTHR12475">
    <property type="match status" value="1"/>
</dbReference>
<keyword evidence="2" id="KW-1185">Reference proteome</keyword>
<proteinExistence type="predicted"/>
<dbReference type="InterPro" id="IPR029069">
    <property type="entry name" value="HotDog_dom_sf"/>
</dbReference>
<dbReference type="PANTHER" id="PTHR12475:SF4">
    <property type="entry name" value="PROTEIN THEM6"/>
    <property type="match status" value="1"/>
</dbReference>
<protein>
    <submittedName>
        <fullName evidence="1">Acyl-CoA thioesterase</fullName>
    </submittedName>
</protein>
<sequence>MVFYWLHLLYIFIGSKLFWKEVDLTSNQTRKRRVSILDCDTFRYMSNAKYAYYMDFIRFEKMFRSKLFDNTVKKGMYAVLGSQKIIYKKPLKMWSTFTITLILEGWDDKWVYHSQVFEQNNQVCAIGYTKAAFWKDKKAQDIEMIFKNCGVTIIEMKISAEIDDIFINDYQLIKNTTDILT</sequence>
<gene>
    <name evidence="1" type="ORF">H4O18_08175</name>
</gene>
<dbReference type="Proteomes" id="UP000618952">
    <property type="component" value="Unassembled WGS sequence"/>
</dbReference>
<comment type="caution">
    <text evidence="1">The sequence shown here is derived from an EMBL/GenBank/DDBJ whole genome shotgun (WGS) entry which is preliminary data.</text>
</comment>
<dbReference type="InterPro" id="IPR051490">
    <property type="entry name" value="THEM6_lcsJ_thioesterase"/>
</dbReference>
<evidence type="ECO:0000313" key="1">
    <source>
        <dbReference type="EMBL" id="MBC8767965.1"/>
    </source>
</evidence>
<dbReference type="RefSeq" id="WP_187583318.1">
    <property type="nucleotide sequence ID" value="NZ_JACLHY010000006.1"/>
</dbReference>
<accession>A0ABR7QL95</accession>
<name>A0ABR7QL95_9FLAO</name>
<dbReference type="Gene3D" id="3.10.129.10">
    <property type="entry name" value="Hotdog Thioesterase"/>
    <property type="match status" value="1"/>
</dbReference>
<organism evidence="1 2">
    <name type="scientific">Arenibacter arenosicollis</name>
    <dbReference type="NCBI Taxonomy" id="2762274"/>
    <lineage>
        <taxon>Bacteria</taxon>
        <taxon>Pseudomonadati</taxon>
        <taxon>Bacteroidota</taxon>
        <taxon>Flavobacteriia</taxon>
        <taxon>Flavobacteriales</taxon>
        <taxon>Flavobacteriaceae</taxon>
        <taxon>Arenibacter</taxon>
    </lineage>
</organism>